<organism evidence="1 2">
    <name type="scientific">Lipomyces kononenkoae</name>
    <name type="common">Yeast</name>
    <dbReference type="NCBI Taxonomy" id="34357"/>
    <lineage>
        <taxon>Eukaryota</taxon>
        <taxon>Fungi</taxon>
        <taxon>Dikarya</taxon>
        <taxon>Ascomycota</taxon>
        <taxon>Saccharomycotina</taxon>
        <taxon>Lipomycetes</taxon>
        <taxon>Lipomycetales</taxon>
        <taxon>Lipomycetaceae</taxon>
        <taxon>Lipomyces</taxon>
    </lineage>
</organism>
<dbReference type="EMBL" id="MU971342">
    <property type="protein sequence ID" value="KAK9240001.1"/>
    <property type="molecule type" value="Genomic_DNA"/>
</dbReference>
<name>A0ACC3T7S8_LIPKO</name>
<reference evidence="2" key="1">
    <citation type="journal article" date="2024" name="Front. Bioeng. Biotechnol.">
        <title>Genome-scale model development and genomic sequencing of the oleaginous clade Lipomyces.</title>
        <authorList>
            <person name="Czajka J.J."/>
            <person name="Han Y."/>
            <person name="Kim J."/>
            <person name="Mondo S.J."/>
            <person name="Hofstad B.A."/>
            <person name="Robles A."/>
            <person name="Haridas S."/>
            <person name="Riley R."/>
            <person name="LaButti K."/>
            <person name="Pangilinan J."/>
            <person name="Andreopoulos W."/>
            <person name="Lipzen A."/>
            <person name="Yan J."/>
            <person name="Wang M."/>
            <person name="Ng V."/>
            <person name="Grigoriev I.V."/>
            <person name="Spatafora J.W."/>
            <person name="Magnuson J.K."/>
            <person name="Baker S.E."/>
            <person name="Pomraning K.R."/>
        </authorList>
    </citation>
    <scope>NUCLEOTIDE SEQUENCE [LARGE SCALE GENOMIC DNA]</scope>
    <source>
        <strain evidence="2">CBS 7786</strain>
    </source>
</reference>
<evidence type="ECO:0000313" key="2">
    <source>
        <dbReference type="Proteomes" id="UP001433508"/>
    </source>
</evidence>
<dbReference type="Proteomes" id="UP001433508">
    <property type="component" value="Unassembled WGS sequence"/>
</dbReference>
<keyword evidence="2" id="KW-1185">Reference proteome</keyword>
<sequence length="170" mass="19449">MLLSRTILRASQSLRGPSVLHFAGVQHTARIQRVLPRATYATNSSQEDDRLAGDYPDYPYVSNQSRDPYEKYDDQQLRRNYNDPLHEDDDVINMWSPDIHDFVSDGQAFRSILYFFATVGIGAYIGTYFMPEKPAAPRVYPNGLFNELGGSEDFKDIYAARVDDGTYYVK</sequence>
<accession>A0ACC3T7S8</accession>
<evidence type="ECO:0000313" key="1">
    <source>
        <dbReference type="EMBL" id="KAK9240001.1"/>
    </source>
</evidence>
<comment type="caution">
    <text evidence="1">The sequence shown here is derived from an EMBL/GenBank/DDBJ whole genome shotgun (WGS) entry which is preliminary data.</text>
</comment>
<protein>
    <submittedName>
        <fullName evidence="1">NIAM subunit of mitochondrial NADH:ubiquinone oxidoreductase</fullName>
    </submittedName>
</protein>
<proteinExistence type="predicted"/>
<gene>
    <name evidence="1" type="ORF">V1525DRAFT_354841</name>
</gene>